<dbReference type="SUPFAM" id="SSF53850">
    <property type="entry name" value="Periplasmic binding protein-like II"/>
    <property type="match status" value="1"/>
</dbReference>
<dbReference type="AlphaFoldDB" id="A0A1L3SYX6"/>
<dbReference type="PANTHER" id="PTHR30024">
    <property type="entry name" value="ALIPHATIC SULFONATES-BINDING PROTEIN-RELATED"/>
    <property type="match status" value="1"/>
</dbReference>
<name>A0A1L3SYX6_9HYPH</name>
<evidence type="ECO:0000313" key="2">
    <source>
        <dbReference type="EMBL" id="APH74522.1"/>
    </source>
</evidence>
<dbReference type="EMBL" id="CP018171">
    <property type="protein sequence ID" value="APH74522.1"/>
    <property type="molecule type" value="Genomic_DNA"/>
</dbReference>
<dbReference type="Gene3D" id="3.40.190.10">
    <property type="entry name" value="Periplasmic binding protein-like II"/>
    <property type="match status" value="2"/>
</dbReference>
<reference evidence="3" key="1">
    <citation type="submission" date="2016-11" db="EMBL/GenBank/DDBJ databases">
        <title>Mesorhizobium oceanicum sp. nov., isolated from deep seawater in South China Sea.</title>
        <authorList>
            <person name="Fu G.-Y."/>
        </authorList>
    </citation>
    <scope>NUCLEOTIDE SEQUENCE [LARGE SCALE GENOMIC DNA]</scope>
    <source>
        <strain evidence="3">B7</strain>
    </source>
</reference>
<dbReference type="PANTHER" id="PTHR30024:SF42">
    <property type="entry name" value="ALIPHATIC SULFONATES-BINDING PROTEIN-RELATED"/>
    <property type="match status" value="1"/>
</dbReference>
<evidence type="ECO:0000313" key="3">
    <source>
        <dbReference type="Proteomes" id="UP000182840"/>
    </source>
</evidence>
<sequence>MALALSTFAASIPWSQATAQDALENVRIAIAGTSFLDISYFPLLLPSALGYWEEEGYKAEVFPISGSSEAAQQLAADNIDFAQMAGASIILANAQHSVPIRTLITNFALGWGVAVKKDGPIKSAADLKGKNIGIVSVSTGGVSLVKSFVRKSGLDPDTDVTMIATGVGAQPLLALQNDQVQALMYWSSALVGFQSMDPNLTILKDPAWAELPDYSFATSQKVIDEKPAMVEGISRGIAKAMVFAAANPDCVRQLQWKFYPDSKPTNVDEETAIANDLAKVSILLEDQALASKLNPNGLVAGASAEAMGKYQDFLVEYGILTEKVDPETLVIPDSLAFFTKINDFDSAAIEADAKACDY</sequence>
<organism evidence="2 3">
    <name type="scientific">Aquibium oceanicum</name>
    <dbReference type="NCBI Taxonomy" id="1670800"/>
    <lineage>
        <taxon>Bacteria</taxon>
        <taxon>Pseudomonadati</taxon>
        <taxon>Pseudomonadota</taxon>
        <taxon>Alphaproteobacteria</taxon>
        <taxon>Hyphomicrobiales</taxon>
        <taxon>Phyllobacteriaceae</taxon>
        <taxon>Aquibium</taxon>
    </lineage>
</organism>
<keyword evidence="3" id="KW-1185">Reference proteome</keyword>
<evidence type="ECO:0000259" key="1">
    <source>
        <dbReference type="Pfam" id="PF09084"/>
    </source>
</evidence>
<feature type="domain" description="SsuA/THI5-like" evidence="1">
    <location>
        <begin position="42"/>
        <end position="249"/>
    </location>
</feature>
<dbReference type="InterPro" id="IPR015168">
    <property type="entry name" value="SsuA/THI5"/>
</dbReference>
<protein>
    <recommendedName>
        <fullName evidence="1">SsuA/THI5-like domain-containing protein</fullName>
    </recommendedName>
</protein>
<gene>
    <name evidence="2" type="ORF">BSQ44_10060</name>
</gene>
<proteinExistence type="predicted"/>
<dbReference type="STRING" id="1670800.BSQ44_10060"/>
<dbReference type="Pfam" id="PF09084">
    <property type="entry name" value="NMT1"/>
    <property type="match status" value="1"/>
</dbReference>
<accession>A0A1L3SYX6</accession>
<dbReference type="KEGG" id="meso:BSQ44_10060"/>
<dbReference type="Proteomes" id="UP000182840">
    <property type="component" value="Chromosome"/>
</dbReference>